<proteinExistence type="predicted"/>
<evidence type="ECO:0000313" key="3">
    <source>
        <dbReference type="WBParaSite" id="HPBE_0000625901-mRNA-1"/>
    </source>
</evidence>
<gene>
    <name evidence="1" type="ORF">HPBE_LOCUS6260</name>
</gene>
<accession>A0A183FHK2</accession>
<dbReference type="AlphaFoldDB" id="A0A183FHK2"/>
<accession>A0A3P7Y956</accession>
<dbReference type="EMBL" id="UZAH01025627">
    <property type="protein sequence ID" value="VDO67564.1"/>
    <property type="molecule type" value="Genomic_DNA"/>
</dbReference>
<protein>
    <submittedName>
        <fullName evidence="1 3">Uncharacterized protein</fullName>
    </submittedName>
</protein>
<evidence type="ECO:0000313" key="2">
    <source>
        <dbReference type="Proteomes" id="UP000050761"/>
    </source>
</evidence>
<reference evidence="3" key="2">
    <citation type="submission" date="2019-09" db="UniProtKB">
        <authorList>
            <consortium name="WormBaseParasite"/>
        </authorList>
    </citation>
    <scope>IDENTIFICATION</scope>
</reference>
<evidence type="ECO:0000313" key="1">
    <source>
        <dbReference type="EMBL" id="VDO67564.1"/>
    </source>
</evidence>
<reference evidence="1 2" key="1">
    <citation type="submission" date="2018-11" db="EMBL/GenBank/DDBJ databases">
        <authorList>
            <consortium name="Pathogen Informatics"/>
        </authorList>
    </citation>
    <scope>NUCLEOTIDE SEQUENCE [LARGE SCALE GENOMIC DNA]</scope>
</reference>
<organism evidence="2 3">
    <name type="scientific">Heligmosomoides polygyrus</name>
    <name type="common">Parasitic roundworm</name>
    <dbReference type="NCBI Taxonomy" id="6339"/>
    <lineage>
        <taxon>Eukaryota</taxon>
        <taxon>Metazoa</taxon>
        <taxon>Ecdysozoa</taxon>
        <taxon>Nematoda</taxon>
        <taxon>Chromadorea</taxon>
        <taxon>Rhabditida</taxon>
        <taxon>Rhabditina</taxon>
        <taxon>Rhabditomorpha</taxon>
        <taxon>Strongyloidea</taxon>
        <taxon>Heligmosomidae</taxon>
        <taxon>Heligmosomoides</taxon>
    </lineage>
</organism>
<name>A0A183FHK2_HELPZ</name>
<dbReference type="WBParaSite" id="HPBE_0000625901-mRNA-1">
    <property type="protein sequence ID" value="HPBE_0000625901-mRNA-1"/>
    <property type="gene ID" value="HPBE_0000625901"/>
</dbReference>
<dbReference type="Proteomes" id="UP000050761">
    <property type="component" value="Unassembled WGS sequence"/>
</dbReference>
<sequence length="88" mass="10163">MKSTRASKLLSYPTYPDEVISAQRSKFKARESIVLSFSSTAEEVRRRRRCRRLSGRDSSLVWKKIGVFAAVRRWALSKALSELMSSFF</sequence>
<keyword evidence="2" id="KW-1185">Reference proteome</keyword>